<gene>
    <name evidence="4" type="ORF">CROQUDRAFT_652269</name>
</gene>
<keyword evidence="1" id="KW-0143">Chaperone</keyword>
<feature type="compositionally biased region" description="Low complexity" evidence="2">
    <location>
        <begin position="116"/>
        <end position="126"/>
    </location>
</feature>
<feature type="compositionally biased region" description="Basic and acidic residues" evidence="2">
    <location>
        <begin position="62"/>
        <end position="71"/>
    </location>
</feature>
<dbReference type="Gene3D" id="1.10.287.110">
    <property type="entry name" value="DnaJ domain"/>
    <property type="match status" value="1"/>
</dbReference>
<dbReference type="Proteomes" id="UP000886653">
    <property type="component" value="Unassembled WGS sequence"/>
</dbReference>
<dbReference type="Pfam" id="PF00226">
    <property type="entry name" value="DnaJ"/>
    <property type="match status" value="1"/>
</dbReference>
<evidence type="ECO:0000256" key="2">
    <source>
        <dbReference type="SAM" id="MobiDB-lite"/>
    </source>
</evidence>
<dbReference type="PANTHER" id="PTHR44145:SF3">
    <property type="entry name" value="DNAJ HOMOLOG SUBFAMILY A MEMBER 3, MITOCHONDRIAL"/>
    <property type="match status" value="1"/>
</dbReference>
<dbReference type="InterPro" id="IPR051938">
    <property type="entry name" value="Apopto_cytoskel_mod"/>
</dbReference>
<sequence length="507" mass="57206">MRPSFYQLLNLDSSATPKDIERAYKRQALLYHPDRNRDVDQKTATEDFQLILEAYQTLSDPIKRLKYDTKLKRPTQTRSHYPPPPPPPPPNKPKPARSASTPSYAPPPPPPPQPTPFFDLPTTTPPKRTSFFNSAYTKTPTTESRPAKQAHTFYAKPRLRSFSVNPPAPPLTNVAPKSKPTIPDRSSKVDSGTKPRPSSEYFETFFKPEPQPRTSSSCFEPFLKSEPQQRTSSSYFDPFSNSEPQQRTSSSYFDPFSNSEPKTRTSSSYFDPFLNSEPKPRTSSSYFDPFLKSEPKPKSGLDHLDEFLETNLNNFSFPEPKFNSNHNRQGPPPSFSSYQNPIPELGTRISSTSQCKPKLGPRSTTLPIPNLFSFSNYPETTGPSKSIPQPRRTTTNPTSKTSSFQDHQDQSPNKSGPRASTNRITDDPLIFSSTKPHLQSNHLPPPISFNYQKLGKVNYESSEDEDEELYGVQWPPVSSGKLDCSSSLGGGHTRRTEEWVRAYSNRK</sequence>
<protein>
    <recommendedName>
        <fullName evidence="3">J domain-containing protein</fullName>
    </recommendedName>
</protein>
<dbReference type="PANTHER" id="PTHR44145">
    <property type="entry name" value="DNAJ HOMOLOG SUBFAMILY A MEMBER 3, MITOCHONDRIAL"/>
    <property type="match status" value="1"/>
</dbReference>
<reference evidence="4" key="1">
    <citation type="submission" date="2013-11" db="EMBL/GenBank/DDBJ databases">
        <title>Genome sequence of the fusiform rust pathogen reveals effectors for host alternation and coevolution with pine.</title>
        <authorList>
            <consortium name="DOE Joint Genome Institute"/>
            <person name="Smith K."/>
            <person name="Pendleton A."/>
            <person name="Kubisiak T."/>
            <person name="Anderson C."/>
            <person name="Salamov A."/>
            <person name="Aerts A."/>
            <person name="Riley R."/>
            <person name="Clum A."/>
            <person name="Lindquist E."/>
            <person name="Ence D."/>
            <person name="Campbell M."/>
            <person name="Kronenberg Z."/>
            <person name="Feau N."/>
            <person name="Dhillon B."/>
            <person name="Hamelin R."/>
            <person name="Burleigh J."/>
            <person name="Smith J."/>
            <person name="Yandell M."/>
            <person name="Nelson C."/>
            <person name="Grigoriev I."/>
            <person name="Davis J."/>
        </authorList>
    </citation>
    <scope>NUCLEOTIDE SEQUENCE</scope>
    <source>
        <strain evidence="4">G11</strain>
    </source>
</reference>
<feature type="compositionally biased region" description="Polar residues" evidence="2">
    <location>
        <begin position="362"/>
        <end position="423"/>
    </location>
</feature>
<accession>A0A9P6NWA0</accession>
<dbReference type="InterPro" id="IPR036869">
    <property type="entry name" value="J_dom_sf"/>
</dbReference>
<keyword evidence="5" id="KW-1185">Reference proteome</keyword>
<feature type="region of interest" description="Disordered" evidence="2">
    <location>
        <begin position="314"/>
        <end position="495"/>
    </location>
</feature>
<feature type="domain" description="J" evidence="3">
    <location>
        <begin position="4"/>
        <end position="71"/>
    </location>
</feature>
<dbReference type="SMART" id="SM00271">
    <property type="entry name" value="DnaJ"/>
    <property type="match status" value="1"/>
</dbReference>
<dbReference type="PROSITE" id="PS00636">
    <property type="entry name" value="DNAJ_1"/>
    <property type="match status" value="1"/>
</dbReference>
<evidence type="ECO:0000259" key="3">
    <source>
        <dbReference type="PROSITE" id="PS50076"/>
    </source>
</evidence>
<feature type="compositionally biased region" description="Basic and acidic residues" evidence="2">
    <location>
        <begin position="291"/>
        <end position="302"/>
    </location>
</feature>
<dbReference type="InterPro" id="IPR018253">
    <property type="entry name" value="DnaJ_domain_CS"/>
</dbReference>
<evidence type="ECO:0000313" key="5">
    <source>
        <dbReference type="Proteomes" id="UP000886653"/>
    </source>
</evidence>
<organism evidence="4 5">
    <name type="scientific">Cronartium quercuum f. sp. fusiforme G11</name>
    <dbReference type="NCBI Taxonomy" id="708437"/>
    <lineage>
        <taxon>Eukaryota</taxon>
        <taxon>Fungi</taxon>
        <taxon>Dikarya</taxon>
        <taxon>Basidiomycota</taxon>
        <taxon>Pucciniomycotina</taxon>
        <taxon>Pucciniomycetes</taxon>
        <taxon>Pucciniales</taxon>
        <taxon>Coleosporiaceae</taxon>
        <taxon>Cronartium</taxon>
    </lineage>
</organism>
<feature type="compositionally biased region" description="Pro residues" evidence="2">
    <location>
        <begin position="81"/>
        <end position="93"/>
    </location>
</feature>
<feature type="region of interest" description="Disordered" evidence="2">
    <location>
        <begin position="62"/>
        <end position="302"/>
    </location>
</feature>
<dbReference type="SUPFAM" id="SSF46565">
    <property type="entry name" value="Chaperone J-domain"/>
    <property type="match status" value="1"/>
</dbReference>
<proteinExistence type="predicted"/>
<dbReference type="PROSITE" id="PS50076">
    <property type="entry name" value="DNAJ_2"/>
    <property type="match status" value="1"/>
</dbReference>
<dbReference type="AlphaFoldDB" id="A0A9P6NWA0"/>
<dbReference type="PRINTS" id="PR00625">
    <property type="entry name" value="JDOMAIN"/>
</dbReference>
<evidence type="ECO:0000256" key="1">
    <source>
        <dbReference type="ARBA" id="ARBA00023186"/>
    </source>
</evidence>
<dbReference type="OrthoDB" id="2507827at2759"/>
<feature type="compositionally biased region" description="Polar residues" evidence="2">
    <location>
        <begin position="226"/>
        <end position="269"/>
    </location>
</feature>
<feature type="compositionally biased region" description="Pro residues" evidence="2">
    <location>
        <begin position="104"/>
        <end position="115"/>
    </location>
</feature>
<name>A0A9P6NWA0_9BASI</name>
<feature type="compositionally biased region" description="Polar residues" evidence="2">
    <location>
        <begin position="431"/>
        <end position="442"/>
    </location>
</feature>
<evidence type="ECO:0000313" key="4">
    <source>
        <dbReference type="EMBL" id="KAG0150661.1"/>
    </source>
</evidence>
<comment type="caution">
    <text evidence="4">The sequence shown here is derived from an EMBL/GenBank/DDBJ whole genome shotgun (WGS) entry which is preliminary data.</text>
</comment>
<dbReference type="EMBL" id="MU167218">
    <property type="protein sequence ID" value="KAG0150661.1"/>
    <property type="molecule type" value="Genomic_DNA"/>
</dbReference>
<feature type="compositionally biased region" description="Polar residues" evidence="2">
    <location>
        <begin position="314"/>
        <end position="328"/>
    </location>
</feature>
<dbReference type="InterPro" id="IPR001623">
    <property type="entry name" value="DnaJ_domain"/>
</dbReference>
<dbReference type="CDD" id="cd06257">
    <property type="entry name" value="DnaJ"/>
    <property type="match status" value="1"/>
</dbReference>
<feature type="compositionally biased region" description="Polar residues" evidence="2">
    <location>
        <begin position="130"/>
        <end position="144"/>
    </location>
</feature>